<dbReference type="InterPro" id="IPR011042">
    <property type="entry name" value="6-blade_b-propeller_TolB-like"/>
</dbReference>
<feature type="compositionally biased region" description="Basic and acidic residues" evidence="4">
    <location>
        <begin position="346"/>
        <end position="355"/>
    </location>
</feature>
<feature type="region of interest" description="Disordered" evidence="4">
    <location>
        <begin position="286"/>
        <end position="310"/>
    </location>
</feature>
<dbReference type="Proteomes" id="UP001345963">
    <property type="component" value="Unassembled WGS sequence"/>
</dbReference>
<protein>
    <recommendedName>
        <fullName evidence="7">E3 ubiquitin-protein ligase TRIM32</fullName>
    </recommendedName>
</protein>
<feature type="region of interest" description="Disordered" evidence="4">
    <location>
        <begin position="340"/>
        <end position="363"/>
    </location>
</feature>
<evidence type="ECO:0008006" key="7">
    <source>
        <dbReference type="Google" id="ProtNLM"/>
    </source>
</evidence>
<sequence>REDKQVAAAQSRASRKGRSTYLELRQNGGKGLLTLSTPTERDVTFSSPMYFTQRDSIFAPQSPTLSPPWVTEALSTLEKGEQELQSLRERQQTEVEEVNRELDNAVIEAQREERHLLQKVEQDYREAQRHLSQVRRENAAAVRVVQSLVDQQIRKIGQLKEQIQRRGFTADGSNKNQFQRGVVEVTQPWEISLTLKRVSFLSRSQYKTLNFGEVDIHEQGMTYHIGVCGDQGHKCALHSGDTNFSNINPREIRKEPQPNRGGQRSSPVDNIRANSENFRVVRKLHLSSSTENEDEPRPTTSPIQRHCGVSESSQDEEVESLCSETQEQDLFLAIPLVSSQSEGDDSDCRHNETKRRNMVKGKRRQKALVMVSCEEPSCPLGENVDKRSDATTFSKTRCKGSVSSHSLVDLSTKHLALSQQSLSKKNSFREIAVDSRSPSSPVDSEDSCNTYTVDATWNKSLKQDHCCSSCTTDLFSNERPLNNDKTECRKIRRVSRMRLASEPSTFEQGQVNFTESNKSIISPKRQSRSQTRVTHSLSVNRVSRSLSMSALDRDKINKQKESVLCNKDKKDTVEMPFRVSEERIGSAALDSAYMVKQFGKQGSGRTDFNLPSGVHATAKGQLFVVDCGNARIQVTDLQKNVVQQVSPSGSERSSRICNYFDVAVNSKGLIALTCAAERALLVFSRHGRLLQTFGGTMTGSTNEELDAPRGVTVTCQDEFVVADIKRGTLTALNLDPKTGTRLQHTVVTGYHRPYLVAACLTTGLMAVSERGNETGRVPCIRVLEPGWNTIRILGVCSGLGPVLTCPWGLCIDRDGDVLVADWGKQHHRVLIYPSQGVGWPLVTDNLNSPRGLALLPDGQMVVSDSMNHCIKIYRYK</sequence>
<evidence type="ECO:0000313" key="5">
    <source>
        <dbReference type="EMBL" id="MED6235538.1"/>
    </source>
</evidence>
<dbReference type="InterPro" id="IPR001258">
    <property type="entry name" value="NHL_repeat"/>
</dbReference>
<feature type="non-terminal residue" evidence="5">
    <location>
        <position position="1"/>
    </location>
</feature>
<feature type="repeat" description="NHL" evidence="2">
    <location>
        <begin position="845"/>
        <end position="876"/>
    </location>
</feature>
<organism evidence="5 6">
    <name type="scientific">Ataeniobius toweri</name>
    <dbReference type="NCBI Taxonomy" id="208326"/>
    <lineage>
        <taxon>Eukaryota</taxon>
        <taxon>Metazoa</taxon>
        <taxon>Chordata</taxon>
        <taxon>Craniata</taxon>
        <taxon>Vertebrata</taxon>
        <taxon>Euteleostomi</taxon>
        <taxon>Actinopterygii</taxon>
        <taxon>Neopterygii</taxon>
        <taxon>Teleostei</taxon>
        <taxon>Neoteleostei</taxon>
        <taxon>Acanthomorphata</taxon>
        <taxon>Ovalentaria</taxon>
        <taxon>Atherinomorphae</taxon>
        <taxon>Cyprinodontiformes</taxon>
        <taxon>Goodeidae</taxon>
        <taxon>Ataeniobius</taxon>
    </lineage>
</organism>
<keyword evidence="6" id="KW-1185">Reference proteome</keyword>
<dbReference type="Pfam" id="PF01436">
    <property type="entry name" value="NHL"/>
    <property type="match status" value="2"/>
</dbReference>
<dbReference type="EMBL" id="JAHUTI010010556">
    <property type="protein sequence ID" value="MED6235538.1"/>
    <property type="molecule type" value="Genomic_DNA"/>
</dbReference>
<feature type="compositionally biased region" description="Polar residues" evidence="4">
    <location>
        <begin position="260"/>
        <end position="274"/>
    </location>
</feature>
<evidence type="ECO:0000256" key="3">
    <source>
        <dbReference type="SAM" id="Coils"/>
    </source>
</evidence>
<proteinExistence type="predicted"/>
<feature type="repeat" description="NHL" evidence="2">
    <location>
        <begin position="595"/>
        <end position="638"/>
    </location>
</feature>
<feature type="repeat" description="NHL" evidence="2">
    <location>
        <begin position="803"/>
        <end position="835"/>
    </location>
</feature>
<evidence type="ECO:0000256" key="1">
    <source>
        <dbReference type="ARBA" id="ARBA00022737"/>
    </source>
</evidence>
<gene>
    <name evidence="5" type="ORF">ATANTOWER_028571</name>
</gene>
<evidence type="ECO:0000256" key="2">
    <source>
        <dbReference type="PROSITE-ProRule" id="PRU00504"/>
    </source>
</evidence>
<dbReference type="PANTHER" id="PTHR24104:SF53">
    <property type="match status" value="1"/>
</dbReference>
<keyword evidence="1" id="KW-0677">Repeat</keyword>
<feature type="region of interest" description="Disordered" evidence="4">
    <location>
        <begin position="241"/>
        <end position="274"/>
    </location>
</feature>
<keyword evidence="3" id="KW-0175">Coiled coil</keyword>
<evidence type="ECO:0000313" key="6">
    <source>
        <dbReference type="Proteomes" id="UP001345963"/>
    </source>
</evidence>
<dbReference type="CDD" id="cd14961">
    <property type="entry name" value="NHL_TRIM32_like"/>
    <property type="match status" value="1"/>
</dbReference>
<reference evidence="5 6" key="1">
    <citation type="submission" date="2021-07" db="EMBL/GenBank/DDBJ databases">
        <authorList>
            <person name="Palmer J.M."/>
        </authorList>
    </citation>
    <scope>NUCLEOTIDE SEQUENCE [LARGE SCALE GENOMIC DNA]</scope>
    <source>
        <strain evidence="5 6">AT_MEX2019</strain>
        <tissue evidence="5">Muscle</tissue>
    </source>
</reference>
<dbReference type="PROSITE" id="PS51125">
    <property type="entry name" value="NHL"/>
    <property type="match status" value="3"/>
</dbReference>
<dbReference type="PANTHER" id="PTHR24104">
    <property type="entry name" value="E3 UBIQUITIN-PROTEIN LIGASE NHLRC1-RELATED"/>
    <property type="match status" value="1"/>
</dbReference>
<comment type="caution">
    <text evidence="5">The sequence shown here is derived from an EMBL/GenBank/DDBJ whole genome shotgun (WGS) entry which is preliminary data.</text>
</comment>
<feature type="region of interest" description="Disordered" evidence="4">
    <location>
        <begin position="1"/>
        <end position="21"/>
    </location>
</feature>
<dbReference type="InterPro" id="IPR050952">
    <property type="entry name" value="TRIM-NHL_E3_ligases"/>
</dbReference>
<name>A0ABU7ACI0_9TELE</name>
<accession>A0ABU7ACI0</accession>
<feature type="coiled-coil region" evidence="3">
    <location>
        <begin position="70"/>
        <end position="137"/>
    </location>
</feature>
<dbReference type="Gene3D" id="2.120.10.30">
    <property type="entry name" value="TolB, C-terminal domain"/>
    <property type="match status" value="1"/>
</dbReference>
<evidence type="ECO:0000256" key="4">
    <source>
        <dbReference type="SAM" id="MobiDB-lite"/>
    </source>
</evidence>
<dbReference type="SUPFAM" id="SSF101898">
    <property type="entry name" value="NHL repeat"/>
    <property type="match status" value="1"/>
</dbReference>